<dbReference type="AlphaFoldDB" id="A0A819V804"/>
<reference evidence="3" key="1">
    <citation type="submission" date="2021-02" db="EMBL/GenBank/DDBJ databases">
        <authorList>
            <person name="Nowell W R."/>
        </authorList>
    </citation>
    <scope>NUCLEOTIDE SEQUENCE</scope>
</reference>
<name>A0A819V804_9BILA</name>
<evidence type="ECO:0000313" key="4">
    <source>
        <dbReference type="Proteomes" id="UP000663874"/>
    </source>
</evidence>
<comment type="caution">
    <text evidence="3">The sequence shown here is derived from an EMBL/GenBank/DDBJ whole genome shotgun (WGS) entry which is preliminary data.</text>
</comment>
<dbReference type="Proteomes" id="UP000663874">
    <property type="component" value="Unassembled WGS sequence"/>
</dbReference>
<dbReference type="EMBL" id="CAJNOU010001379">
    <property type="protein sequence ID" value="CAF1195296.1"/>
    <property type="molecule type" value="Genomic_DNA"/>
</dbReference>
<accession>A0A819V804</accession>
<feature type="region of interest" description="Disordered" evidence="1">
    <location>
        <begin position="1"/>
        <end position="42"/>
    </location>
</feature>
<dbReference type="EMBL" id="CAJOBE010010291">
    <property type="protein sequence ID" value="CAF4104896.1"/>
    <property type="molecule type" value="Genomic_DNA"/>
</dbReference>
<sequence>MWSASDTSTNSKDLSIMGGMSGTSTAGQSTDQGSTRSSIADSSSEQHFDFQLIIDNTCSLPKLTHCKHTLSLNRNIKERIDELINSFQSSF</sequence>
<evidence type="ECO:0000313" key="3">
    <source>
        <dbReference type="EMBL" id="CAF4104896.1"/>
    </source>
</evidence>
<feature type="compositionally biased region" description="Polar residues" evidence="1">
    <location>
        <begin position="1"/>
        <end position="13"/>
    </location>
</feature>
<feature type="compositionally biased region" description="Polar residues" evidence="1">
    <location>
        <begin position="22"/>
        <end position="42"/>
    </location>
</feature>
<dbReference type="Proteomes" id="UP000663889">
    <property type="component" value="Unassembled WGS sequence"/>
</dbReference>
<proteinExistence type="predicted"/>
<gene>
    <name evidence="3" type="ORF">FNK824_LOCUS31570</name>
    <name evidence="2" type="ORF">SEV965_LOCUS20831</name>
</gene>
<protein>
    <submittedName>
        <fullName evidence="3">Uncharacterized protein</fullName>
    </submittedName>
</protein>
<evidence type="ECO:0000313" key="2">
    <source>
        <dbReference type="EMBL" id="CAF1195296.1"/>
    </source>
</evidence>
<organism evidence="3 4">
    <name type="scientific">Rotaria sordida</name>
    <dbReference type="NCBI Taxonomy" id="392033"/>
    <lineage>
        <taxon>Eukaryota</taxon>
        <taxon>Metazoa</taxon>
        <taxon>Spiralia</taxon>
        <taxon>Gnathifera</taxon>
        <taxon>Rotifera</taxon>
        <taxon>Eurotatoria</taxon>
        <taxon>Bdelloidea</taxon>
        <taxon>Philodinida</taxon>
        <taxon>Philodinidae</taxon>
        <taxon>Rotaria</taxon>
    </lineage>
</organism>
<evidence type="ECO:0000256" key="1">
    <source>
        <dbReference type="SAM" id="MobiDB-lite"/>
    </source>
</evidence>